<evidence type="ECO:0000313" key="3">
    <source>
        <dbReference type="EMBL" id="KPI87228.1"/>
    </source>
</evidence>
<dbReference type="EMBL" id="LJSK01000097">
    <property type="protein sequence ID" value="KPI87228.1"/>
    <property type="molecule type" value="Genomic_DNA"/>
</dbReference>
<feature type="compositionally biased region" description="Polar residues" evidence="1">
    <location>
        <begin position="228"/>
        <end position="240"/>
    </location>
</feature>
<proteinExistence type="predicted"/>
<dbReference type="Proteomes" id="UP000038009">
    <property type="component" value="Unassembled WGS sequence"/>
</dbReference>
<comment type="caution">
    <text evidence="3">The sequence shown here is derived from an EMBL/GenBank/DDBJ whole genome shotgun (WGS) entry which is preliminary data.</text>
</comment>
<accession>A0A0N1IL66</accession>
<feature type="compositionally biased region" description="Low complexity" evidence="1">
    <location>
        <begin position="144"/>
        <end position="154"/>
    </location>
</feature>
<gene>
    <name evidence="3" type="ORF">ABL78_3698</name>
</gene>
<sequence>MPSPPFFNAYDESDNRRSARVQQPQHPQQSLRRRGAPVPAPSPLLSTRSSVAKSLHSTPVENLYESSPTVKANTEALVPSSSSSSSSTAAPSLHSPPHRGSSARHHPRVTPYSSSVAATDPTAAFTSKPSSSSAHTGHSRHGSSRVVSSTPSVTGASTPLNATTSPSALAGAVPGSEHRPRNKLSCTPAAASPSSIRSFPGSDAHRHSGGTRSRDDQRNRNSGALDCGSQSHSTPIQSPASLPDMRQETDVPGISPALTSARSNSKLSSAKVVTAAPTIMSNAERMKAERAARKELRDATYRGDIKVSGYVAQTAYAQKNPFRCQDFAEFTANPTYEPPSGFDIYSQAMATRVYGLEVSRASQGEFMMQRLVEAAHPATATERAEMEALLSSVLEKLQVGDWFYKWTRINHVHQRYVWLNLQRGTLMWSMSPKQSVVLNAEIKLSTVTSITPDCLQLEVPMRVFYRMTINTPDRCISLATEIRKKFDVWYRVLLQLTAPNLVYGVPAVWGRPSNSVNTTGRGAASRWASRFSPLDAVVNDTTGHMGQDEIYTRGLLSSSD</sequence>
<dbReference type="OMA" id="QRGTLMW"/>
<dbReference type="SUPFAM" id="SSF50729">
    <property type="entry name" value="PH domain-like"/>
    <property type="match status" value="1"/>
</dbReference>
<dbReference type="VEuPathDB" id="TriTrypDB:Lsey_0097_0150"/>
<dbReference type="InterPro" id="IPR024774">
    <property type="entry name" value="PH_dom-Mcp5-type"/>
</dbReference>
<evidence type="ECO:0000313" key="4">
    <source>
        <dbReference type="Proteomes" id="UP000038009"/>
    </source>
</evidence>
<protein>
    <recommendedName>
        <fullName evidence="2">Pleckstrin homology domain-containing protein</fullName>
    </recommendedName>
</protein>
<dbReference type="OrthoDB" id="243853at2759"/>
<name>A0A0N1IL66_LEPSE</name>
<feature type="compositionally biased region" description="Low complexity" evidence="1">
    <location>
        <begin position="79"/>
        <end position="95"/>
    </location>
</feature>
<evidence type="ECO:0000259" key="2">
    <source>
        <dbReference type="Pfam" id="PF12814"/>
    </source>
</evidence>
<organism evidence="3 4">
    <name type="scientific">Leptomonas seymouri</name>
    <dbReference type="NCBI Taxonomy" id="5684"/>
    <lineage>
        <taxon>Eukaryota</taxon>
        <taxon>Discoba</taxon>
        <taxon>Euglenozoa</taxon>
        <taxon>Kinetoplastea</taxon>
        <taxon>Metakinetoplastina</taxon>
        <taxon>Trypanosomatida</taxon>
        <taxon>Trypanosomatidae</taxon>
        <taxon>Leishmaniinae</taxon>
        <taxon>Leptomonas</taxon>
    </lineage>
</organism>
<feature type="compositionally biased region" description="Polar residues" evidence="1">
    <location>
        <begin position="155"/>
        <end position="167"/>
    </location>
</feature>
<feature type="compositionally biased region" description="Polar residues" evidence="1">
    <location>
        <begin position="124"/>
        <end position="136"/>
    </location>
</feature>
<feature type="compositionally biased region" description="Polar residues" evidence="1">
    <location>
        <begin position="257"/>
        <end position="268"/>
    </location>
</feature>
<feature type="compositionally biased region" description="Polar residues" evidence="1">
    <location>
        <begin position="44"/>
        <end position="72"/>
    </location>
</feature>
<keyword evidence="4" id="KW-1185">Reference proteome</keyword>
<dbReference type="GO" id="GO:0005938">
    <property type="term" value="C:cell cortex"/>
    <property type="evidence" value="ECO:0007669"/>
    <property type="project" value="InterPro"/>
</dbReference>
<evidence type="ECO:0000256" key="1">
    <source>
        <dbReference type="SAM" id="MobiDB-lite"/>
    </source>
</evidence>
<feature type="compositionally biased region" description="Polar residues" evidence="1">
    <location>
        <begin position="20"/>
        <end position="30"/>
    </location>
</feature>
<dbReference type="AlphaFoldDB" id="A0A0N1IL66"/>
<dbReference type="GO" id="GO:0032065">
    <property type="term" value="P:maintenance of protein location in cell cortex"/>
    <property type="evidence" value="ECO:0007669"/>
    <property type="project" value="InterPro"/>
</dbReference>
<dbReference type="Pfam" id="PF12814">
    <property type="entry name" value="Mcp5_PH"/>
    <property type="match status" value="1"/>
</dbReference>
<feature type="domain" description="Pleckstrin homology" evidence="2">
    <location>
        <begin position="391"/>
        <end position="497"/>
    </location>
</feature>
<feature type="region of interest" description="Disordered" evidence="1">
    <location>
        <begin position="1"/>
        <end position="269"/>
    </location>
</feature>
<dbReference type="GO" id="GO:0005543">
    <property type="term" value="F:phospholipid binding"/>
    <property type="evidence" value="ECO:0007669"/>
    <property type="project" value="InterPro"/>
</dbReference>
<reference evidence="3 4" key="1">
    <citation type="journal article" date="2015" name="PLoS Pathog.">
        <title>Leptomonas seymouri: Adaptations to the Dixenous Life Cycle Analyzed by Genome Sequencing, Transcriptome Profiling and Co-infection with Leishmania donovani.</title>
        <authorList>
            <person name="Kraeva N."/>
            <person name="Butenko A."/>
            <person name="Hlavacova J."/>
            <person name="Kostygov A."/>
            <person name="Myskova J."/>
            <person name="Grybchuk D."/>
            <person name="Lestinova T."/>
            <person name="Votypka J."/>
            <person name="Volf P."/>
            <person name="Opperdoes F."/>
            <person name="Flegontov P."/>
            <person name="Lukes J."/>
            <person name="Yurchenko V."/>
        </authorList>
    </citation>
    <scope>NUCLEOTIDE SEQUENCE [LARGE SCALE GENOMIC DNA]</scope>
    <source>
        <strain evidence="3 4">ATCC 30220</strain>
    </source>
</reference>